<proteinExistence type="predicted"/>
<keyword evidence="1" id="KW-0472">Membrane</keyword>
<evidence type="ECO:0000256" key="1">
    <source>
        <dbReference type="SAM" id="Phobius"/>
    </source>
</evidence>
<protein>
    <recommendedName>
        <fullName evidence="4">PH domain-containing protein</fullName>
    </recommendedName>
</protein>
<organism evidence="2 3">
    <name type="scientific">Pontibacter saemangeumensis</name>
    <dbReference type="NCBI Taxonomy" id="1084525"/>
    <lineage>
        <taxon>Bacteria</taxon>
        <taxon>Pseudomonadati</taxon>
        <taxon>Bacteroidota</taxon>
        <taxon>Cytophagia</taxon>
        <taxon>Cytophagales</taxon>
        <taxon>Hymenobacteraceae</taxon>
        <taxon>Pontibacter</taxon>
    </lineage>
</organism>
<keyword evidence="3" id="KW-1185">Reference proteome</keyword>
<accession>A0ABP8M7Q7</accession>
<evidence type="ECO:0000313" key="3">
    <source>
        <dbReference type="Proteomes" id="UP001500552"/>
    </source>
</evidence>
<name>A0ABP8M7Q7_9BACT</name>
<gene>
    <name evidence="2" type="ORF">GCM10023188_47280</name>
</gene>
<sequence length="172" mass="19734">MAAPQILFRERQRFRQVWLWVVLLAVAAIIWAGFVWQVLLGNSFGSKPASDVQLVVLFLLIGLGFPLFFYRMSMTTVVQTGELQVRFWPFILRPVRIPLHTLRNYEHITYKPIRDYGGWGIRWGMKGKAYNMSGNEGVLLHFYDKESLLIGSQKAGALFEAIRLAKEGSVND</sequence>
<comment type="caution">
    <text evidence="2">The sequence shown here is derived from an EMBL/GenBank/DDBJ whole genome shotgun (WGS) entry which is preliminary data.</text>
</comment>
<evidence type="ECO:0000313" key="2">
    <source>
        <dbReference type="EMBL" id="GAA4444823.1"/>
    </source>
</evidence>
<reference evidence="3" key="1">
    <citation type="journal article" date="2019" name="Int. J. Syst. Evol. Microbiol.">
        <title>The Global Catalogue of Microorganisms (GCM) 10K type strain sequencing project: providing services to taxonomists for standard genome sequencing and annotation.</title>
        <authorList>
            <consortium name="The Broad Institute Genomics Platform"/>
            <consortium name="The Broad Institute Genome Sequencing Center for Infectious Disease"/>
            <person name="Wu L."/>
            <person name="Ma J."/>
        </authorList>
    </citation>
    <scope>NUCLEOTIDE SEQUENCE [LARGE SCALE GENOMIC DNA]</scope>
    <source>
        <strain evidence="3">JCM 17926</strain>
    </source>
</reference>
<evidence type="ECO:0008006" key="4">
    <source>
        <dbReference type="Google" id="ProtNLM"/>
    </source>
</evidence>
<dbReference type="Pfam" id="PF19638">
    <property type="entry name" value="DUF6141"/>
    <property type="match status" value="1"/>
</dbReference>
<feature type="transmembrane region" description="Helical" evidence="1">
    <location>
        <begin position="17"/>
        <end position="40"/>
    </location>
</feature>
<dbReference type="InterPro" id="IPR046139">
    <property type="entry name" value="DUF6141"/>
</dbReference>
<keyword evidence="1" id="KW-0812">Transmembrane</keyword>
<keyword evidence="1" id="KW-1133">Transmembrane helix</keyword>
<dbReference type="EMBL" id="BAABHC010000039">
    <property type="protein sequence ID" value="GAA4444823.1"/>
    <property type="molecule type" value="Genomic_DNA"/>
</dbReference>
<feature type="transmembrane region" description="Helical" evidence="1">
    <location>
        <begin position="52"/>
        <end position="70"/>
    </location>
</feature>
<dbReference type="RefSeq" id="WP_345163270.1">
    <property type="nucleotide sequence ID" value="NZ_BAABHC010000039.1"/>
</dbReference>
<dbReference type="Proteomes" id="UP001500552">
    <property type="component" value="Unassembled WGS sequence"/>
</dbReference>